<evidence type="ECO:0000256" key="9">
    <source>
        <dbReference type="ARBA" id="ARBA00023306"/>
    </source>
</evidence>
<feature type="transmembrane region" description="Helical" evidence="11">
    <location>
        <begin position="12"/>
        <end position="32"/>
    </location>
</feature>
<dbReference type="NCBIfam" id="TIGR02801">
    <property type="entry name" value="tolR"/>
    <property type="match status" value="1"/>
</dbReference>
<evidence type="ECO:0000256" key="11">
    <source>
        <dbReference type="SAM" id="Phobius"/>
    </source>
</evidence>
<proteinExistence type="inferred from homology"/>
<evidence type="ECO:0000313" key="12">
    <source>
        <dbReference type="EMBL" id="AJP47612.1"/>
    </source>
</evidence>
<dbReference type="Gene3D" id="3.30.420.270">
    <property type="match status" value="1"/>
</dbReference>
<dbReference type="EMBL" id="CP010554">
    <property type="protein sequence ID" value="AJP47612.1"/>
    <property type="molecule type" value="Genomic_DNA"/>
</dbReference>
<dbReference type="GO" id="GO:0051301">
    <property type="term" value="P:cell division"/>
    <property type="evidence" value="ECO:0007669"/>
    <property type="project" value="UniProtKB-KW"/>
</dbReference>
<evidence type="ECO:0000256" key="10">
    <source>
        <dbReference type="RuleBase" id="RU003879"/>
    </source>
</evidence>
<dbReference type="GO" id="GO:0005886">
    <property type="term" value="C:plasma membrane"/>
    <property type="evidence" value="ECO:0007669"/>
    <property type="project" value="UniProtKB-SubCell"/>
</dbReference>
<protein>
    <submittedName>
        <fullName evidence="12">Biopolymer transporter ExbD</fullName>
    </submittedName>
</protein>
<dbReference type="Pfam" id="PF02472">
    <property type="entry name" value="ExbD"/>
    <property type="match status" value="1"/>
</dbReference>
<dbReference type="GO" id="GO:0022857">
    <property type="term" value="F:transmembrane transporter activity"/>
    <property type="evidence" value="ECO:0007669"/>
    <property type="project" value="InterPro"/>
</dbReference>
<organism evidence="12 13">
    <name type="scientific">Rugosibacter aromaticivorans</name>
    <dbReference type="NCBI Taxonomy" id="1565605"/>
    <lineage>
        <taxon>Bacteria</taxon>
        <taxon>Pseudomonadati</taxon>
        <taxon>Pseudomonadota</taxon>
        <taxon>Betaproteobacteria</taxon>
        <taxon>Nitrosomonadales</taxon>
        <taxon>Sterolibacteriaceae</taxon>
        <taxon>Rugosibacter</taxon>
    </lineage>
</organism>
<dbReference type="AlphaFoldDB" id="A0A0C5IY50"/>
<keyword evidence="6 10" id="KW-0812">Transmembrane</keyword>
<keyword evidence="9" id="KW-0131">Cell cycle</keyword>
<keyword evidence="3" id="KW-1003">Cell membrane</keyword>
<keyword evidence="13" id="KW-1185">Reference proteome</keyword>
<keyword evidence="8 11" id="KW-0472">Membrane</keyword>
<dbReference type="PANTHER" id="PTHR30558">
    <property type="entry name" value="EXBD MEMBRANE COMPONENT OF PMF-DRIVEN MACROMOLECULE IMPORT SYSTEM"/>
    <property type="match status" value="1"/>
</dbReference>
<evidence type="ECO:0000256" key="1">
    <source>
        <dbReference type="ARBA" id="ARBA00004162"/>
    </source>
</evidence>
<keyword evidence="4" id="KW-0997">Cell inner membrane</keyword>
<sequence>MKQRRLMNEINVVPYIDVMLVLLVIFMVTAPMTQSGSVNLPSVGKSAQPPAAPLEVIVKADASLALRDRAGNSATGSSEKTVTRSELAAYIKQLQIKNPQQPVLIAGDKDVKYEAVLSVMDELQRQQVEKIGLLVQPGK</sequence>
<dbReference type="InterPro" id="IPR003400">
    <property type="entry name" value="ExbD"/>
</dbReference>
<evidence type="ECO:0000313" key="13">
    <source>
        <dbReference type="Proteomes" id="UP000061603"/>
    </source>
</evidence>
<dbReference type="Proteomes" id="UP000061603">
    <property type="component" value="Chromosome"/>
</dbReference>
<dbReference type="PANTHER" id="PTHR30558:SF7">
    <property type="entry name" value="TOL-PAL SYSTEM PROTEIN TOLR"/>
    <property type="match status" value="1"/>
</dbReference>
<dbReference type="KEGG" id="rbu:PG1C_02295"/>
<evidence type="ECO:0000256" key="8">
    <source>
        <dbReference type="ARBA" id="ARBA00023136"/>
    </source>
</evidence>
<keyword evidence="5" id="KW-0132">Cell division</keyword>
<dbReference type="STRING" id="1565605.PG1C_02295"/>
<evidence type="ECO:0000256" key="3">
    <source>
        <dbReference type="ARBA" id="ARBA00022475"/>
    </source>
</evidence>
<accession>A0A0C5IY50</accession>
<comment type="similarity">
    <text evidence="2 10">Belongs to the ExbD/TolR family.</text>
</comment>
<keyword evidence="10" id="KW-0653">Protein transport</keyword>
<dbReference type="HOGENOM" id="CLU_085305_1_3_4"/>
<evidence type="ECO:0000256" key="7">
    <source>
        <dbReference type="ARBA" id="ARBA00022989"/>
    </source>
</evidence>
<comment type="subcellular location">
    <subcellularLocation>
        <location evidence="1">Cell membrane</location>
        <topology evidence="1">Single-pass membrane protein</topology>
    </subcellularLocation>
    <subcellularLocation>
        <location evidence="10">Cell membrane</location>
        <topology evidence="10">Single-pass type II membrane protein</topology>
    </subcellularLocation>
</comment>
<evidence type="ECO:0000256" key="6">
    <source>
        <dbReference type="ARBA" id="ARBA00022692"/>
    </source>
</evidence>
<evidence type="ECO:0000256" key="2">
    <source>
        <dbReference type="ARBA" id="ARBA00005811"/>
    </source>
</evidence>
<dbReference type="GO" id="GO:0015031">
    <property type="term" value="P:protein transport"/>
    <property type="evidence" value="ECO:0007669"/>
    <property type="project" value="UniProtKB-KW"/>
</dbReference>
<name>A0A0C5IY50_9PROT</name>
<keyword evidence="10" id="KW-0813">Transport</keyword>
<keyword evidence="7 11" id="KW-1133">Transmembrane helix</keyword>
<dbReference type="InterPro" id="IPR014168">
    <property type="entry name" value="Tol-Pal_TolR"/>
</dbReference>
<dbReference type="PATRIC" id="fig|1565605.3.peg.478"/>
<evidence type="ECO:0000256" key="5">
    <source>
        <dbReference type="ARBA" id="ARBA00022618"/>
    </source>
</evidence>
<reference evidence="12 13" key="1">
    <citation type="journal article" date="2015" name="Genome Announc.">
        <title>Complete Genome Sequence of a Novel Bacterium within the Family Rhodocyclaceae That Degrades Polycyclic Aromatic Hydrocarbons.</title>
        <authorList>
            <person name="Singleton D.R."/>
            <person name="Dickey A.N."/>
            <person name="Scholl E.H."/>
            <person name="Wright F.A."/>
            <person name="Aitken M.D."/>
        </authorList>
    </citation>
    <scope>NUCLEOTIDE SEQUENCE [LARGE SCALE GENOMIC DNA]</scope>
    <source>
        <strain evidence="13">PG1-Ca6</strain>
    </source>
</reference>
<evidence type="ECO:0000256" key="4">
    <source>
        <dbReference type="ARBA" id="ARBA00022519"/>
    </source>
</evidence>
<gene>
    <name evidence="12" type="ORF">PG1C_02295</name>
</gene>